<evidence type="ECO:0000313" key="1">
    <source>
        <dbReference type="EMBL" id="JAH25091.1"/>
    </source>
</evidence>
<sequence>MYMHTLTHTHAYTWSHVYVHSYTCVYIRTHTNARSSVHINAPTHKHAFISPSCRRALPCPRPPSENTSAVCTDGNRHEQQSGVFVVSPWSLAR</sequence>
<reference evidence="1" key="2">
    <citation type="journal article" date="2015" name="Fish Shellfish Immunol.">
        <title>Early steps in the European eel (Anguilla anguilla)-Vibrio vulnificus interaction in the gills: Role of the RtxA13 toxin.</title>
        <authorList>
            <person name="Callol A."/>
            <person name="Pajuelo D."/>
            <person name="Ebbesson L."/>
            <person name="Teles M."/>
            <person name="MacKenzie S."/>
            <person name="Amaro C."/>
        </authorList>
    </citation>
    <scope>NUCLEOTIDE SEQUENCE</scope>
</reference>
<dbReference type="EMBL" id="GBXM01083486">
    <property type="protein sequence ID" value="JAH25091.1"/>
    <property type="molecule type" value="Transcribed_RNA"/>
</dbReference>
<name>A0A0E9R7F5_ANGAN</name>
<organism evidence="1">
    <name type="scientific">Anguilla anguilla</name>
    <name type="common">European freshwater eel</name>
    <name type="synonym">Muraena anguilla</name>
    <dbReference type="NCBI Taxonomy" id="7936"/>
    <lineage>
        <taxon>Eukaryota</taxon>
        <taxon>Metazoa</taxon>
        <taxon>Chordata</taxon>
        <taxon>Craniata</taxon>
        <taxon>Vertebrata</taxon>
        <taxon>Euteleostomi</taxon>
        <taxon>Actinopterygii</taxon>
        <taxon>Neopterygii</taxon>
        <taxon>Teleostei</taxon>
        <taxon>Anguilliformes</taxon>
        <taxon>Anguillidae</taxon>
        <taxon>Anguilla</taxon>
    </lineage>
</organism>
<reference evidence="1" key="1">
    <citation type="submission" date="2014-11" db="EMBL/GenBank/DDBJ databases">
        <authorList>
            <person name="Amaro Gonzalez C."/>
        </authorList>
    </citation>
    <scope>NUCLEOTIDE SEQUENCE</scope>
</reference>
<proteinExistence type="predicted"/>
<protein>
    <submittedName>
        <fullName evidence="1">Uncharacterized protein</fullName>
    </submittedName>
</protein>
<accession>A0A0E9R7F5</accession>
<dbReference type="AlphaFoldDB" id="A0A0E9R7F5"/>